<dbReference type="InterPro" id="IPR036453">
    <property type="entry name" value="GluRdtase_dimer_dom_sf"/>
</dbReference>
<evidence type="ECO:0000256" key="1">
    <source>
        <dbReference type="ARBA" id="ARBA00005059"/>
    </source>
</evidence>
<dbReference type="EMBL" id="UOFM01000001">
    <property type="protein sequence ID" value="VAW71905.1"/>
    <property type="molecule type" value="Genomic_DNA"/>
</dbReference>
<dbReference type="Pfam" id="PF05201">
    <property type="entry name" value="GlutR_N"/>
    <property type="match status" value="1"/>
</dbReference>
<comment type="pathway">
    <text evidence="1">Porphyrin-containing compound metabolism; protoporphyrin-IX biosynthesis; 5-aminolevulinate from L-glutamyl-tRNA(Glu): step 1/2.</text>
</comment>
<accession>A0A3B0XUB1</accession>
<evidence type="ECO:0000259" key="10">
    <source>
        <dbReference type="Pfam" id="PF05201"/>
    </source>
</evidence>
<dbReference type="InterPro" id="IPR015896">
    <property type="entry name" value="4pyrrol_synth_GluRdtase_dimer"/>
</dbReference>
<dbReference type="GO" id="GO:0050661">
    <property type="term" value="F:NADP binding"/>
    <property type="evidence" value="ECO:0007669"/>
    <property type="project" value="InterPro"/>
</dbReference>
<evidence type="ECO:0000256" key="5">
    <source>
        <dbReference type="ARBA" id="ARBA00023002"/>
    </source>
</evidence>
<dbReference type="GO" id="GO:0008883">
    <property type="term" value="F:glutamyl-tRNA reductase activity"/>
    <property type="evidence" value="ECO:0007669"/>
    <property type="project" value="UniProtKB-EC"/>
</dbReference>
<dbReference type="InterPro" id="IPR006151">
    <property type="entry name" value="Shikm_DH/Glu-tRNA_Rdtase"/>
</dbReference>
<dbReference type="PROSITE" id="PS00747">
    <property type="entry name" value="GLUTR"/>
    <property type="match status" value="1"/>
</dbReference>
<dbReference type="Gene3D" id="3.30.460.30">
    <property type="entry name" value="Glutamyl-tRNA reductase, N-terminal domain"/>
    <property type="match status" value="1"/>
</dbReference>
<dbReference type="AlphaFoldDB" id="A0A3B0XUB1"/>
<evidence type="ECO:0000256" key="3">
    <source>
        <dbReference type="ARBA" id="ARBA00012970"/>
    </source>
</evidence>
<evidence type="ECO:0000256" key="4">
    <source>
        <dbReference type="ARBA" id="ARBA00022857"/>
    </source>
</evidence>
<dbReference type="PANTHER" id="PTHR43013:SF1">
    <property type="entry name" value="GLUTAMYL-TRNA REDUCTASE"/>
    <property type="match status" value="1"/>
</dbReference>
<dbReference type="GO" id="GO:0019353">
    <property type="term" value="P:protoporphyrinogen IX biosynthetic process from glutamate"/>
    <property type="evidence" value="ECO:0007669"/>
    <property type="project" value="TreeGrafter"/>
</dbReference>
<comment type="catalytic activity">
    <reaction evidence="7">
        <text>(S)-4-amino-5-oxopentanoate + tRNA(Glu) + NADP(+) = L-glutamyl-tRNA(Glu) + NADPH + H(+)</text>
        <dbReference type="Rhea" id="RHEA:12344"/>
        <dbReference type="Rhea" id="RHEA-COMP:9663"/>
        <dbReference type="Rhea" id="RHEA-COMP:9680"/>
        <dbReference type="ChEBI" id="CHEBI:15378"/>
        <dbReference type="ChEBI" id="CHEBI:57501"/>
        <dbReference type="ChEBI" id="CHEBI:57783"/>
        <dbReference type="ChEBI" id="CHEBI:58349"/>
        <dbReference type="ChEBI" id="CHEBI:78442"/>
        <dbReference type="ChEBI" id="CHEBI:78520"/>
        <dbReference type="EC" id="1.2.1.70"/>
    </reaction>
</comment>
<dbReference type="InterPro" id="IPR036343">
    <property type="entry name" value="GluRdtase_N_sf"/>
</dbReference>
<dbReference type="Pfam" id="PF01488">
    <property type="entry name" value="Shikimate_DH"/>
    <property type="match status" value="1"/>
</dbReference>
<organism evidence="11">
    <name type="scientific">hydrothermal vent metagenome</name>
    <dbReference type="NCBI Taxonomy" id="652676"/>
    <lineage>
        <taxon>unclassified sequences</taxon>
        <taxon>metagenomes</taxon>
        <taxon>ecological metagenomes</taxon>
    </lineage>
</organism>
<dbReference type="SUPFAM" id="SSF69075">
    <property type="entry name" value="Glutamyl tRNA-reductase dimerization domain"/>
    <property type="match status" value="1"/>
</dbReference>
<dbReference type="PANTHER" id="PTHR43013">
    <property type="entry name" value="GLUTAMYL-TRNA REDUCTASE"/>
    <property type="match status" value="1"/>
</dbReference>
<dbReference type="SUPFAM" id="SSF51735">
    <property type="entry name" value="NAD(P)-binding Rossmann-fold domains"/>
    <property type="match status" value="1"/>
</dbReference>
<dbReference type="Pfam" id="PF00745">
    <property type="entry name" value="GlutR_dimer"/>
    <property type="match status" value="1"/>
</dbReference>
<evidence type="ECO:0000313" key="11">
    <source>
        <dbReference type="EMBL" id="VAW71905.1"/>
    </source>
</evidence>
<dbReference type="CDD" id="cd05213">
    <property type="entry name" value="NAD_bind_Glutamyl_tRNA_reduct"/>
    <property type="match status" value="1"/>
</dbReference>
<dbReference type="NCBIfam" id="TIGR01035">
    <property type="entry name" value="hemA"/>
    <property type="match status" value="1"/>
</dbReference>
<sequence length="420" mass="46211">MSLIALGINHRTAPVELREQVAITGESISDALRGLTALPSVNEAAILSTCNRTELYCGLQASGLDDITDWLASYHKLDPALIRPYLYSFPDESAVRHLLRVAGGLDSMIIGEPQILGQMKEAYQVASDAGTLDSALGRLFQHTFSVAKQIRTDTAIGESPVSVAFAAISLAKQIFGDFTKQTALLIGAGETIELTARHLCDQQLGRLVIANRTPENAHRLAARFGGYGIGLDEIPAHLAEADIVISATGSPQTILDKATVKKALKNRKHRPVFMVDIAVPRDIEASVAELEDIYLYTVDDLQDVIQENLKSRQQAAQQAEEIIDVQVERFMNWLRAQDAVATIRDYRRHAEQQRDEVINKAQQMLASGKDPQQALEFLANTLTNKLTHTPSVRIREAAENSDRELLNAARVLFNIDNNKS</sequence>
<evidence type="ECO:0000259" key="8">
    <source>
        <dbReference type="Pfam" id="PF00745"/>
    </source>
</evidence>
<dbReference type="InterPro" id="IPR000343">
    <property type="entry name" value="4pyrrol_synth_GluRdtase"/>
</dbReference>
<name>A0A3B0XUB1_9ZZZZ</name>
<dbReference type="UniPathway" id="UPA00251">
    <property type="reaction ID" value="UER00316"/>
</dbReference>
<dbReference type="InterPro" id="IPR015895">
    <property type="entry name" value="4pyrrol_synth_GluRdtase_N"/>
</dbReference>
<dbReference type="PIRSF" id="PIRSF000445">
    <property type="entry name" value="4pyrrol_synth_GluRdtase"/>
    <property type="match status" value="1"/>
</dbReference>
<gene>
    <name evidence="11" type="ORF">MNBD_GAMMA14-1162</name>
</gene>
<dbReference type="EC" id="1.2.1.70" evidence="3"/>
<feature type="domain" description="Quinate/shikimate 5-dehydrogenase/glutamyl-tRNA reductase" evidence="9">
    <location>
        <begin position="170"/>
        <end position="304"/>
    </location>
</feature>
<feature type="domain" description="Glutamyl-tRNA reductase N-terminal" evidence="10">
    <location>
        <begin position="6"/>
        <end position="154"/>
    </location>
</feature>
<comment type="similarity">
    <text evidence="2">Belongs to the glutamyl-tRNA reductase family.</text>
</comment>
<evidence type="ECO:0000256" key="7">
    <source>
        <dbReference type="ARBA" id="ARBA00047464"/>
    </source>
</evidence>
<dbReference type="Gene3D" id="3.40.50.720">
    <property type="entry name" value="NAD(P)-binding Rossmann-like Domain"/>
    <property type="match status" value="1"/>
</dbReference>
<keyword evidence="6" id="KW-0627">Porphyrin biosynthesis</keyword>
<dbReference type="HAMAP" id="MF_00087">
    <property type="entry name" value="Glu_tRNA_reductase"/>
    <property type="match status" value="1"/>
</dbReference>
<keyword evidence="4" id="KW-0521">NADP</keyword>
<evidence type="ECO:0000256" key="2">
    <source>
        <dbReference type="ARBA" id="ARBA00005916"/>
    </source>
</evidence>
<proteinExistence type="inferred from homology"/>
<keyword evidence="5 11" id="KW-0560">Oxidoreductase</keyword>
<evidence type="ECO:0000259" key="9">
    <source>
        <dbReference type="Pfam" id="PF01488"/>
    </source>
</evidence>
<dbReference type="InterPro" id="IPR036291">
    <property type="entry name" value="NAD(P)-bd_dom_sf"/>
</dbReference>
<protein>
    <recommendedName>
        <fullName evidence="3">glutamyl-tRNA reductase</fullName>
        <ecNumber evidence="3">1.2.1.70</ecNumber>
    </recommendedName>
</protein>
<dbReference type="SUPFAM" id="SSF69742">
    <property type="entry name" value="Glutamyl tRNA-reductase catalytic, N-terminal domain"/>
    <property type="match status" value="1"/>
</dbReference>
<dbReference type="FunFam" id="3.30.460.30:FF:000001">
    <property type="entry name" value="Glutamyl-tRNA reductase"/>
    <property type="match status" value="1"/>
</dbReference>
<feature type="domain" description="Tetrapyrrole biosynthesis glutamyl-tRNA reductase dimerisation" evidence="8">
    <location>
        <begin position="318"/>
        <end position="415"/>
    </location>
</feature>
<evidence type="ECO:0000256" key="6">
    <source>
        <dbReference type="ARBA" id="ARBA00023244"/>
    </source>
</evidence>
<dbReference type="FunFam" id="3.40.50.720:FF:000031">
    <property type="entry name" value="Glutamyl-tRNA reductase"/>
    <property type="match status" value="1"/>
</dbReference>
<reference evidence="11" key="1">
    <citation type="submission" date="2018-06" db="EMBL/GenBank/DDBJ databases">
        <authorList>
            <person name="Zhirakovskaya E."/>
        </authorList>
    </citation>
    <scope>NUCLEOTIDE SEQUENCE</scope>
</reference>
<dbReference type="InterPro" id="IPR018214">
    <property type="entry name" value="GluRdtase_CS"/>
</dbReference>